<evidence type="ECO:0000313" key="3">
    <source>
        <dbReference type="EMBL" id="CDW87981.1"/>
    </source>
</evidence>
<gene>
    <name evidence="3" type="primary">Contig2607.g2807</name>
    <name evidence="3" type="ORF">STYLEM_17096</name>
</gene>
<feature type="region of interest" description="Disordered" evidence="2">
    <location>
        <begin position="806"/>
        <end position="829"/>
    </location>
</feature>
<accession>A0A078B0Y0</accession>
<evidence type="ECO:0000256" key="1">
    <source>
        <dbReference type="ARBA" id="ARBA00022737"/>
    </source>
</evidence>
<reference evidence="3 4" key="1">
    <citation type="submission" date="2014-06" db="EMBL/GenBank/DDBJ databases">
        <authorList>
            <person name="Swart Estienne"/>
        </authorList>
    </citation>
    <scope>NUCLEOTIDE SEQUENCE [LARGE SCALE GENOMIC DNA]</scope>
    <source>
        <strain evidence="3 4">130c</strain>
    </source>
</reference>
<dbReference type="Gene3D" id="1.25.10.10">
    <property type="entry name" value="Leucine-rich Repeat Variant"/>
    <property type="match status" value="3"/>
</dbReference>
<dbReference type="EMBL" id="CCKQ01016106">
    <property type="protein sequence ID" value="CDW87981.1"/>
    <property type="molecule type" value="Genomic_DNA"/>
</dbReference>
<dbReference type="Pfam" id="PF02985">
    <property type="entry name" value="HEAT"/>
    <property type="match status" value="1"/>
</dbReference>
<keyword evidence="1" id="KW-0677">Repeat</keyword>
<feature type="region of interest" description="Disordered" evidence="2">
    <location>
        <begin position="299"/>
        <end position="326"/>
    </location>
</feature>
<protein>
    <submittedName>
        <fullName evidence="3">Clip-associating protein</fullName>
    </submittedName>
</protein>
<dbReference type="InterPro" id="IPR000357">
    <property type="entry name" value="HEAT"/>
</dbReference>
<dbReference type="AlphaFoldDB" id="A0A078B0Y0"/>
<organism evidence="3 4">
    <name type="scientific">Stylonychia lemnae</name>
    <name type="common">Ciliate</name>
    <dbReference type="NCBI Taxonomy" id="5949"/>
    <lineage>
        <taxon>Eukaryota</taxon>
        <taxon>Sar</taxon>
        <taxon>Alveolata</taxon>
        <taxon>Ciliophora</taxon>
        <taxon>Intramacronucleata</taxon>
        <taxon>Spirotrichea</taxon>
        <taxon>Stichotrichia</taxon>
        <taxon>Sporadotrichida</taxon>
        <taxon>Oxytrichidae</taxon>
        <taxon>Stylonychinae</taxon>
        <taxon>Stylonychia</taxon>
    </lineage>
</organism>
<evidence type="ECO:0000313" key="4">
    <source>
        <dbReference type="Proteomes" id="UP000039865"/>
    </source>
</evidence>
<keyword evidence="4" id="KW-1185">Reference proteome</keyword>
<dbReference type="Proteomes" id="UP000039865">
    <property type="component" value="Unassembled WGS sequence"/>
</dbReference>
<sequence length="1169" mass="134026">MISEYVPTDLSTIKRETKIKNQYEFEQEIANISEVLKDLSSTDCSGKKFFSLKELQMVDQRSALTKEASKTIALMAEVMQDQFEILAQRFIHPNSLIKLVQNANKIISEHGHLCIIAILHNVVSAKIVNKIFDEAKNKSPIVRSKVAQYFLAILLTYPEEIVDRQSQIIEDYLFLALSDAKPEVRQNARMSQAYDNLSKNSQANILSRKSEPVICSKTQPNFYGVAPNKNMSEFDDNQSLSSINSINSKMSKINLNNNNNGGNNLARTQDNFDKKTQRQKQNMPLPDKSTDFEQILQPHAYPSSTENHNQRSSKRQKANYIDLPIQQDEETFDKMLQNDDYRQNNMIIQSFKKDSRGVSSSNKSGGSQFNQNQQNSNDQIQSKLQLLKSRSSQSQQNQLSHQNSNVQSSQIDDDSLSSIAHISNSIITERNKSVRNAQESGCVEEEVFRKPSSKSQIKQGKVYLEDSELVELKRKLSNPGYETAQQFYQEAGASQTNQFPRQTQQHAGQFELNQNIEMLLEKAEKENWSERLEAFIGLQQIIYEWIAIMGEARAMNQQLTFQHLQVTQENIFEILKCMVNHLGDNHFKVVLIVQDSMCQIFQLFHEMFAPYLQVIIEKLLKNVTDKKESVCSSANILLNMFQQIYGGDQLVPILLKILDKAETIQNKVLISCLEVLMVLLKDAYQFAMSEDNIKNCVIKVCLIASDNSANKAVTLPIIGALLTLRDKNVNASMQAILMLDSKTLEIIKRLGHFYAPDLEENIVEFINKRNAQYEGKDDMPLSQIDDSPRTILENKKQKLLTKNPHQNQYDIPNAMKSPKNMTNNKVTPNSSITRATINFEESKITKTSKIQQKVMDMSVLSNKEEDEEMLSFLMIENQVKKQSTQQSDDILNTIIQSQNIQKQVQDLDLNQRIELLKKIQQSHVDSKKDGQMGFTSQNLESILTILNLLLNSQQTKSNKNDEQAMNVQSEFKERTLEIMTIIIQENFKRFVDITKQSQNNLFESLMQALILNFNENKYISKKSEAIFDILVAYSHKQQQYSALIMKTLFKLNQIDQQQYSGILLPVILRFTAKIIKIIVKQTLVSIQEDVFRSLLLNNMNHPNPEVRKNVVFCLVEMRIIVGEYDFQSIFQRLPMSQQKLVQIYIERRQGNQTSTSSQISSQQTGGKIL</sequence>
<feature type="compositionally biased region" description="Polar residues" evidence="2">
    <location>
        <begin position="819"/>
        <end position="829"/>
    </location>
</feature>
<dbReference type="InterPro" id="IPR016024">
    <property type="entry name" value="ARM-type_fold"/>
</dbReference>
<dbReference type="SUPFAM" id="SSF48371">
    <property type="entry name" value="ARM repeat"/>
    <property type="match status" value="1"/>
</dbReference>
<dbReference type="InterPro" id="IPR011989">
    <property type="entry name" value="ARM-like"/>
</dbReference>
<proteinExistence type="predicted"/>
<evidence type="ECO:0000256" key="2">
    <source>
        <dbReference type="SAM" id="MobiDB-lite"/>
    </source>
</evidence>
<dbReference type="InParanoid" id="A0A078B0Y0"/>
<dbReference type="OrthoDB" id="444365at2759"/>
<feature type="region of interest" description="Disordered" evidence="2">
    <location>
        <begin position="353"/>
        <end position="412"/>
    </location>
</feature>
<feature type="compositionally biased region" description="Low complexity" evidence="2">
    <location>
        <begin position="357"/>
        <end position="410"/>
    </location>
</feature>
<name>A0A078B0Y0_STYLE</name>